<accession>A0A4D7AUH8</accession>
<dbReference type="Proteomes" id="UP000298781">
    <property type="component" value="Chromosome"/>
</dbReference>
<organism evidence="3 4">
    <name type="scientific">Phreatobacter stygius</name>
    <dbReference type="NCBI Taxonomy" id="1940610"/>
    <lineage>
        <taxon>Bacteria</taxon>
        <taxon>Pseudomonadati</taxon>
        <taxon>Pseudomonadota</taxon>
        <taxon>Alphaproteobacteria</taxon>
        <taxon>Hyphomicrobiales</taxon>
        <taxon>Phreatobacteraceae</taxon>
        <taxon>Phreatobacter</taxon>
    </lineage>
</organism>
<evidence type="ECO:0000313" key="3">
    <source>
        <dbReference type="EMBL" id="QCI64519.1"/>
    </source>
</evidence>
<sequence length="284" mass="30900">MMPMPVPARRDEAFWIQAAGIEGGGIRPPAALRNKRLYRKALFVVVLALSVASLVLAVFPQLDLAVSRLFWTADGGFWMSRYPVLNGLRQVSMIPTIGLGVVSLIALVVKIAWPGSKPILPARMAVFFVASMLASTIVLVNVVLKEHWARARPVHVTEFGGRWTFQPWWQPGDGTGCRTNCSFISGEASGAAWLVAPALVAPPAVRPAALVAVGVYTVAISALRMAYGGHFLSDVLIAILATLLIVIGFHYWIYQRWGWPDDDVVADRLGAIGRSIRGLFSRKS</sequence>
<keyword evidence="1" id="KW-0812">Transmembrane</keyword>
<proteinExistence type="predicted"/>
<dbReference type="CDD" id="cd03396">
    <property type="entry name" value="PAP2_like_6"/>
    <property type="match status" value="1"/>
</dbReference>
<evidence type="ECO:0000259" key="2">
    <source>
        <dbReference type="Pfam" id="PF01569"/>
    </source>
</evidence>
<reference evidence="3 4" key="1">
    <citation type="submission" date="2019-04" db="EMBL/GenBank/DDBJ databases">
        <title>Phreatobacter aquaticus sp. nov.</title>
        <authorList>
            <person name="Choi A."/>
        </authorList>
    </citation>
    <scope>NUCLEOTIDE SEQUENCE [LARGE SCALE GENOMIC DNA]</scope>
    <source>
        <strain evidence="3 4">KCTC 52518</strain>
    </source>
</reference>
<dbReference type="KEGG" id="pstg:E8M01_09885"/>
<keyword evidence="4" id="KW-1185">Reference proteome</keyword>
<feature type="transmembrane region" description="Helical" evidence="1">
    <location>
        <begin position="235"/>
        <end position="254"/>
    </location>
</feature>
<dbReference type="Pfam" id="PF01569">
    <property type="entry name" value="PAP2"/>
    <property type="match status" value="1"/>
</dbReference>
<dbReference type="EMBL" id="CP039690">
    <property type="protein sequence ID" value="QCI64519.1"/>
    <property type="molecule type" value="Genomic_DNA"/>
</dbReference>
<protein>
    <submittedName>
        <fullName evidence="3">Phosphatase PAP2 family protein</fullName>
    </submittedName>
</protein>
<feature type="transmembrane region" description="Helical" evidence="1">
    <location>
        <begin position="41"/>
        <end position="62"/>
    </location>
</feature>
<feature type="transmembrane region" description="Helical" evidence="1">
    <location>
        <begin position="204"/>
        <end position="223"/>
    </location>
</feature>
<dbReference type="AlphaFoldDB" id="A0A4D7AUH8"/>
<gene>
    <name evidence="3" type="ORF">E8M01_09885</name>
</gene>
<dbReference type="InterPro" id="IPR036938">
    <property type="entry name" value="PAP2/HPO_sf"/>
</dbReference>
<keyword evidence="1" id="KW-0472">Membrane</keyword>
<evidence type="ECO:0000256" key="1">
    <source>
        <dbReference type="SAM" id="Phobius"/>
    </source>
</evidence>
<feature type="domain" description="Phosphatidic acid phosphatase type 2/haloperoxidase" evidence="2">
    <location>
        <begin position="127"/>
        <end position="256"/>
    </location>
</feature>
<dbReference type="InterPro" id="IPR000326">
    <property type="entry name" value="PAP2/HPO"/>
</dbReference>
<dbReference type="Gene3D" id="1.20.144.10">
    <property type="entry name" value="Phosphatidic acid phosphatase type 2/haloperoxidase"/>
    <property type="match status" value="1"/>
</dbReference>
<evidence type="ECO:0000313" key="4">
    <source>
        <dbReference type="Proteomes" id="UP000298781"/>
    </source>
</evidence>
<name>A0A4D7AUH8_9HYPH</name>
<feature type="transmembrane region" description="Helical" evidence="1">
    <location>
        <begin position="93"/>
        <end position="113"/>
    </location>
</feature>
<dbReference type="SUPFAM" id="SSF48317">
    <property type="entry name" value="Acid phosphatase/Vanadium-dependent haloperoxidase"/>
    <property type="match status" value="1"/>
</dbReference>
<dbReference type="OrthoDB" id="9813524at2"/>
<feature type="transmembrane region" description="Helical" evidence="1">
    <location>
        <begin position="125"/>
        <end position="144"/>
    </location>
</feature>
<keyword evidence="1" id="KW-1133">Transmembrane helix</keyword>